<dbReference type="Proteomes" id="UP000503640">
    <property type="component" value="Unassembled WGS sequence"/>
</dbReference>
<evidence type="ECO:0000313" key="1">
    <source>
        <dbReference type="EMBL" id="GEJ56936.1"/>
    </source>
</evidence>
<keyword evidence="2" id="KW-1185">Reference proteome</keyword>
<comment type="caution">
    <text evidence="1">The sequence shown here is derived from an EMBL/GenBank/DDBJ whole genome shotgun (WGS) entry which is preliminary data.</text>
</comment>
<dbReference type="RefSeq" id="WP_176064399.1">
    <property type="nucleotide sequence ID" value="NZ_BJTG01000003.1"/>
</dbReference>
<name>A0A7I9VKJ3_9BACT</name>
<reference evidence="2" key="1">
    <citation type="journal article" date="2020" name="Appl. Environ. Microbiol.">
        <title>Diazotrophic Anaeromyxobacter Isolates from Soils.</title>
        <authorList>
            <person name="Masuda Y."/>
            <person name="Yamanaka H."/>
            <person name="Xu Z.X."/>
            <person name="Shiratori Y."/>
            <person name="Aono T."/>
            <person name="Amachi S."/>
            <person name="Senoo K."/>
            <person name="Itoh H."/>
        </authorList>
    </citation>
    <scope>NUCLEOTIDE SEQUENCE [LARGE SCALE GENOMIC DNA]</scope>
    <source>
        <strain evidence="2">R267</strain>
    </source>
</reference>
<sequence length="77" mass="8312">MGTATKLDALLHPARTAALSITRTSEGLVGLDLQRVPGGRWERIDLSPEEATRVGMLLLKSGIWLLGERVGETSERG</sequence>
<protein>
    <submittedName>
        <fullName evidence="1">Uncharacterized protein</fullName>
    </submittedName>
</protein>
<gene>
    <name evidence="1" type="ORF">AMYX_16770</name>
</gene>
<proteinExistence type="predicted"/>
<organism evidence="1 2">
    <name type="scientific">Anaeromyxobacter diazotrophicus</name>
    <dbReference type="NCBI Taxonomy" id="2590199"/>
    <lineage>
        <taxon>Bacteria</taxon>
        <taxon>Pseudomonadati</taxon>
        <taxon>Myxococcota</taxon>
        <taxon>Myxococcia</taxon>
        <taxon>Myxococcales</taxon>
        <taxon>Cystobacterineae</taxon>
        <taxon>Anaeromyxobacteraceae</taxon>
        <taxon>Anaeromyxobacter</taxon>
    </lineage>
</organism>
<accession>A0A7I9VKJ3</accession>
<dbReference type="AlphaFoldDB" id="A0A7I9VKJ3"/>
<dbReference type="EMBL" id="BJTG01000003">
    <property type="protein sequence ID" value="GEJ56936.1"/>
    <property type="molecule type" value="Genomic_DNA"/>
</dbReference>
<evidence type="ECO:0000313" key="2">
    <source>
        <dbReference type="Proteomes" id="UP000503640"/>
    </source>
</evidence>